<name>A0A7R9VAE5_9CHLO</name>
<evidence type="ECO:0000313" key="1">
    <source>
        <dbReference type="EMBL" id="CAD8289719.1"/>
    </source>
</evidence>
<gene>
    <name evidence="1" type="ORF">CEUR00632_LOCUS9758</name>
</gene>
<dbReference type="AlphaFoldDB" id="A0A7R9VAE5"/>
<protein>
    <submittedName>
        <fullName evidence="1">Uncharacterized protein</fullName>
    </submittedName>
</protein>
<dbReference type="EMBL" id="HBEC01021037">
    <property type="protein sequence ID" value="CAD8289719.1"/>
    <property type="molecule type" value="Transcribed_RNA"/>
</dbReference>
<reference evidence="1" key="1">
    <citation type="submission" date="2021-01" db="EMBL/GenBank/DDBJ databases">
        <authorList>
            <person name="Corre E."/>
            <person name="Pelletier E."/>
            <person name="Niang G."/>
            <person name="Scheremetjew M."/>
            <person name="Finn R."/>
            <person name="Kale V."/>
            <person name="Holt S."/>
            <person name="Cochrane G."/>
            <person name="Meng A."/>
            <person name="Brown T."/>
            <person name="Cohen L."/>
        </authorList>
    </citation>
    <scope>NUCLEOTIDE SEQUENCE</scope>
    <source>
        <strain evidence="1">CCMP219</strain>
    </source>
</reference>
<accession>A0A7R9VAE5</accession>
<proteinExistence type="predicted"/>
<organism evidence="1">
    <name type="scientific">Chlamydomonas euryale</name>
    <dbReference type="NCBI Taxonomy" id="1486919"/>
    <lineage>
        <taxon>Eukaryota</taxon>
        <taxon>Viridiplantae</taxon>
        <taxon>Chlorophyta</taxon>
        <taxon>core chlorophytes</taxon>
        <taxon>Chlorophyceae</taxon>
        <taxon>CS clade</taxon>
        <taxon>Chlamydomonadales</taxon>
        <taxon>Chlamydomonadaceae</taxon>
        <taxon>Chlamydomonas</taxon>
    </lineage>
</organism>
<sequence length="215" mass="23933">MDALPDDVETLKKMVLAAQKDHDDVVKLDDIPSWGKELKTELRHLSDRVQELRENTSIDFAQLKKSISNIENSTMMSVSEIVADYVVNEREFVGERGGDCQAAARAAEKFFRSRKLMQTKFQECVLYSPSDESITAQVHAAAPAKHGVLKAGMKAHKLIDGSCVWEPDVQTPLIEGAAGYKHCVAAVTTLENVRVAVDWGVGQFPKLPQDMRLFF</sequence>